<dbReference type="InterPro" id="IPR005467">
    <property type="entry name" value="His_kinase_dom"/>
</dbReference>
<evidence type="ECO:0000313" key="15">
    <source>
        <dbReference type="EMBL" id="EEA84862.1"/>
    </source>
</evidence>
<dbReference type="SUPFAM" id="SSF55874">
    <property type="entry name" value="ATPase domain of HSP90 chaperone/DNA topoisomerase II/histidine kinase"/>
    <property type="match status" value="1"/>
</dbReference>
<dbReference type="SUPFAM" id="SSF47384">
    <property type="entry name" value="Homodimeric domain of signal transducing histidine kinase"/>
    <property type="match status" value="1"/>
</dbReference>
<keyword evidence="8 15" id="KW-0418">Kinase</keyword>
<dbReference type="Gene3D" id="1.20.120.620">
    <property type="entry name" value="Backbone structure of the membrane domain of e. Coli histidine kinase receptor kdpd"/>
    <property type="match status" value="1"/>
</dbReference>
<evidence type="ECO:0000256" key="6">
    <source>
        <dbReference type="ARBA" id="ARBA00022692"/>
    </source>
</evidence>
<dbReference type="STRING" id="500633.CLOHIR_01490"/>
<keyword evidence="9" id="KW-0067">ATP-binding</keyword>
<evidence type="ECO:0000256" key="3">
    <source>
        <dbReference type="ARBA" id="ARBA00012438"/>
    </source>
</evidence>
<dbReference type="InterPro" id="IPR014729">
    <property type="entry name" value="Rossmann-like_a/b/a_fold"/>
</dbReference>
<dbReference type="PRINTS" id="PR00344">
    <property type="entry name" value="BCTRLSENSOR"/>
</dbReference>
<evidence type="ECO:0000256" key="12">
    <source>
        <dbReference type="ARBA" id="ARBA00023136"/>
    </source>
</evidence>
<dbReference type="RefSeq" id="WP_006440409.1">
    <property type="nucleotide sequence ID" value="NZ_DS995356.1"/>
</dbReference>
<dbReference type="InterPro" id="IPR025201">
    <property type="entry name" value="KdpD_TM"/>
</dbReference>
<protein>
    <recommendedName>
        <fullName evidence="3">histidine kinase</fullName>
        <ecNumber evidence="3">2.7.13.3</ecNumber>
    </recommendedName>
</protein>
<dbReference type="Gene3D" id="3.30.565.10">
    <property type="entry name" value="Histidine kinase-like ATPase, C-terminal domain"/>
    <property type="match status" value="1"/>
</dbReference>
<dbReference type="GO" id="GO:0005524">
    <property type="term" value="F:ATP binding"/>
    <property type="evidence" value="ECO:0007669"/>
    <property type="project" value="UniProtKB-KW"/>
</dbReference>
<dbReference type="Gene3D" id="1.10.287.130">
    <property type="match status" value="1"/>
</dbReference>
<dbReference type="Pfam" id="PF02518">
    <property type="entry name" value="HATPase_c"/>
    <property type="match status" value="1"/>
</dbReference>
<dbReference type="PROSITE" id="PS50109">
    <property type="entry name" value="HIS_KIN"/>
    <property type="match status" value="1"/>
</dbReference>
<dbReference type="InterPro" id="IPR003661">
    <property type="entry name" value="HisK_dim/P_dom"/>
</dbReference>
<comment type="caution">
    <text evidence="15">The sequence shown here is derived from an EMBL/GenBank/DDBJ whole genome shotgun (WGS) entry which is preliminary data.</text>
</comment>
<dbReference type="AlphaFoldDB" id="B6G034"/>
<dbReference type="Gene3D" id="3.30.450.40">
    <property type="match status" value="1"/>
</dbReference>
<evidence type="ECO:0000256" key="2">
    <source>
        <dbReference type="ARBA" id="ARBA00004141"/>
    </source>
</evidence>
<dbReference type="SUPFAM" id="SSF52402">
    <property type="entry name" value="Adenine nucleotide alpha hydrolases-like"/>
    <property type="match status" value="1"/>
</dbReference>
<keyword evidence="10 13" id="KW-1133">Transmembrane helix</keyword>
<dbReference type="PANTHER" id="PTHR45569:SF1">
    <property type="entry name" value="SENSOR PROTEIN KDPD"/>
    <property type="match status" value="1"/>
</dbReference>
<dbReference type="SMART" id="SM00388">
    <property type="entry name" value="HisKA"/>
    <property type="match status" value="1"/>
</dbReference>
<gene>
    <name evidence="15" type="ORF">CLOHIR_01490</name>
</gene>
<dbReference type="Gene3D" id="3.40.50.620">
    <property type="entry name" value="HUPs"/>
    <property type="match status" value="1"/>
</dbReference>
<evidence type="ECO:0000256" key="10">
    <source>
        <dbReference type="ARBA" id="ARBA00022989"/>
    </source>
</evidence>
<reference evidence="15 16" key="2">
    <citation type="submission" date="2008-10" db="EMBL/GenBank/DDBJ databases">
        <title>Draft genome sequence of Clostridium hiranonis (DSM 13275).</title>
        <authorList>
            <person name="Sudarsanam P."/>
            <person name="Ley R."/>
            <person name="Guruge J."/>
            <person name="Turnbaugh P.J."/>
            <person name="Mahowald M."/>
            <person name="Liep D."/>
            <person name="Gordon J."/>
        </authorList>
    </citation>
    <scope>NUCLEOTIDE SEQUENCE [LARGE SCALE GENOMIC DNA]</scope>
    <source>
        <strain evidence="15 16">DSM 13275</strain>
    </source>
</reference>
<keyword evidence="11" id="KW-0902">Two-component regulatory system</keyword>
<name>B6G034_PEPHT</name>
<comment type="subcellular location">
    <subcellularLocation>
        <location evidence="2">Membrane</location>
        <topology evidence="2">Multi-pass membrane protein</topology>
    </subcellularLocation>
</comment>
<keyword evidence="4" id="KW-0597">Phosphoprotein</keyword>
<dbReference type="Gene3D" id="3.40.50.300">
    <property type="entry name" value="P-loop containing nucleotide triphosphate hydrolases"/>
    <property type="match status" value="1"/>
</dbReference>
<dbReference type="eggNOG" id="COG2205">
    <property type="taxonomic scope" value="Bacteria"/>
</dbReference>
<evidence type="ECO:0000256" key="9">
    <source>
        <dbReference type="ARBA" id="ARBA00022840"/>
    </source>
</evidence>
<proteinExistence type="predicted"/>
<evidence type="ECO:0000259" key="14">
    <source>
        <dbReference type="PROSITE" id="PS50109"/>
    </source>
</evidence>
<reference evidence="15 16" key="1">
    <citation type="submission" date="2008-09" db="EMBL/GenBank/DDBJ databases">
        <authorList>
            <person name="Fulton L."/>
            <person name="Clifton S."/>
            <person name="Fulton B."/>
            <person name="Xu J."/>
            <person name="Minx P."/>
            <person name="Pepin K.H."/>
            <person name="Johnson M."/>
            <person name="Thiruvilangam P."/>
            <person name="Bhonagiri V."/>
            <person name="Nash W.E."/>
            <person name="Mardis E.R."/>
            <person name="Wilson R.K."/>
        </authorList>
    </citation>
    <scope>NUCLEOTIDE SEQUENCE [LARGE SCALE GENOMIC DNA]</scope>
    <source>
        <strain evidence="15 16">DSM 13275</strain>
    </source>
</reference>
<accession>B6G034</accession>
<feature type="transmembrane region" description="Helical" evidence="13">
    <location>
        <begin position="435"/>
        <end position="462"/>
    </location>
</feature>
<evidence type="ECO:0000256" key="5">
    <source>
        <dbReference type="ARBA" id="ARBA00022679"/>
    </source>
</evidence>
<dbReference type="GO" id="GO:0005737">
    <property type="term" value="C:cytoplasm"/>
    <property type="evidence" value="ECO:0007669"/>
    <property type="project" value="UniProtKB-ARBA"/>
</dbReference>
<dbReference type="InterPro" id="IPR027417">
    <property type="entry name" value="P-loop_NTPase"/>
</dbReference>
<dbReference type="Pfam" id="PF00512">
    <property type="entry name" value="HisKA"/>
    <property type="match status" value="1"/>
</dbReference>
<feature type="transmembrane region" description="Helical" evidence="13">
    <location>
        <begin position="406"/>
        <end position="423"/>
    </location>
</feature>
<dbReference type="InterPro" id="IPR036890">
    <property type="entry name" value="HATPase_C_sf"/>
</dbReference>
<dbReference type="InterPro" id="IPR029016">
    <property type="entry name" value="GAF-like_dom_sf"/>
</dbReference>
<keyword evidence="6 13" id="KW-0812">Transmembrane</keyword>
<dbReference type="InterPro" id="IPR036097">
    <property type="entry name" value="HisK_dim/P_sf"/>
</dbReference>
<dbReference type="HOGENOM" id="CLU_000445_113_0_9"/>
<keyword evidence="12 13" id="KW-0472">Membrane</keyword>
<dbReference type="Pfam" id="PF13493">
    <property type="entry name" value="DUF4118"/>
    <property type="match status" value="1"/>
</dbReference>
<evidence type="ECO:0000256" key="13">
    <source>
        <dbReference type="SAM" id="Phobius"/>
    </source>
</evidence>
<dbReference type="GO" id="GO:0005886">
    <property type="term" value="C:plasma membrane"/>
    <property type="evidence" value="ECO:0007669"/>
    <property type="project" value="TreeGrafter"/>
</dbReference>
<keyword evidence="5" id="KW-0808">Transferase</keyword>
<dbReference type="SMART" id="SM00387">
    <property type="entry name" value="HATPase_c"/>
    <property type="match status" value="1"/>
</dbReference>
<dbReference type="CDD" id="cd00075">
    <property type="entry name" value="HATPase"/>
    <property type="match status" value="1"/>
</dbReference>
<dbReference type="Pfam" id="PF02702">
    <property type="entry name" value="KdpD"/>
    <property type="match status" value="1"/>
</dbReference>
<dbReference type="EMBL" id="ABWP01000060">
    <property type="protein sequence ID" value="EEA84862.1"/>
    <property type="molecule type" value="Genomic_DNA"/>
</dbReference>
<comment type="catalytic activity">
    <reaction evidence="1">
        <text>ATP + protein L-histidine = ADP + protein N-phospho-L-histidine.</text>
        <dbReference type="EC" id="2.7.13.3"/>
    </reaction>
</comment>
<dbReference type="OrthoDB" id="9806130at2"/>
<feature type="transmembrane region" description="Helical" evidence="13">
    <location>
        <begin position="482"/>
        <end position="504"/>
    </location>
</feature>
<evidence type="ECO:0000256" key="11">
    <source>
        <dbReference type="ARBA" id="ARBA00023012"/>
    </source>
</evidence>
<dbReference type="InterPro" id="IPR004358">
    <property type="entry name" value="Sig_transdc_His_kin-like_C"/>
</dbReference>
<evidence type="ECO:0000256" key="1">
    <source>
        <dbReference type="ARBA" id="ARBA00000085"/>
    </source>
</evidence>
<dbReference type="InterPro" id="IPR003594">
    <property type="entry name" value="HATPase_dom"/>
</dbReference>
<dbReference type="EC" id="2.7.13.3" evidence="3"/>
<evidence type="ECO:0000313" key="16">
    <source>
        <dbReference type="Proteomes" id="UP000003178"/>
    </source>
</evidence>
<dbReference type="InterPro" id="IPR038318">
    <property type="entry name" value="KdpD_sf"/>
</dbReference>
<evidence type="ECO:0000256" key="7">
    <source>
        <dbReference type="ARBA" id="ARBA00022741"/>
    </source>
</evidence>
<sequence>MERPDPDSILEKIKEEETSRGKLKIFFGYAAGVGKTYAMLEAAHSLQDNGIDVVVGYIEPHTRPDTMALLDGLERIPVKQVEYKGIKLNEFDIDAALKRRPHTILVDEFAHTNAKGSRHNKRWKDIEELLLAGINVYTTLNVQHLESLNDIMEIITNINIKETVPDKVIGDSYTQIELIDIEPEELLERFKEGKIYEKTQAERAKENFFVKDNLIALREIALRKTADRVNKEVQISRMSKADSGVKPTSDILLACISPSTSSSKVIRTAYRIADSSLAKWIAIYVKPSDMSSISQESKKRLGENMDLAKKLGAEVVILHGENPEEQIIRYSKVRNVTKIIIGRDHSDKGKFKRKFKKDIADKLLDNIDNIDILIIPFRNEIHSNKVNKNNNKSKLKRAFSVSRVDIIKFILISIFITVMAYVLQSIGFAKDNILLVYMLGVSMVSLWTNGYTLGILSAFLNITIVNYLFTIPKYTLSIADPSYIITLAVFCVIGIITSALMSNIKFQANNASKREEHTQMIYRISRTFLKVSRKEDIIEKALEILSVSLERDVSLVMKNEEKIYYIKYKGKNNEIEFEHKSINDVTEYDFENNIMISPNEIAVAKWVVNNGMNAGHFTDTLSGAVGLYIPIKGIKKIHGAVGVSSEVKNIDTDDEIFIETVLAQVSIALDREELAESREKDKLEMESERLRSNLLRAISHDLRTPLAGISGAVSTIIKNKNEISEEITDELLNGIYEDSQWLIRLVENLLSMTKIDEGKLKVGKEPELVEEVLSESLSHIKRRLNDADVEIDIPDELIFVPMDVKLIEQVFVNLVDNSLKYATSSCKINIRVYRDDDNAWFEFSDNGPGISDDLASHIFDRFYTGERKSKDSRKGVGLGLSICKSIVNAHGGEIKVRNSQELGGAEFIFNLPLEEDEE</sequence>
<dbReference type="GO" id="GO:0000155">
    <property type="term" value="F:phosphorelay sensor kinase activity"/>
    <property type="evidence" value="ECO:0007669"/>
    <property type="project" value="InterPro"/>
</dbReference>
<keyword evidence="7" id="KW-0547">Nucleotide-binding</keyword>
<feature type="domain" description="Histidine kinase" evidence="14">
    <location>
        <begin position="697"/>
        <end position="915"/>
    </location>
</feature>
<keyword evidence="16" id="KW-1185">Reference proteome</keyword>
<dbReference type="FunFam" id="3.40.50.300:FF:000483">
    <property type="entry name" value="Sensor histidine kinase KdpD"/>
    <property type="match status" value="1"/>
</dbReference>
<evidence type="ECO:0000256" key="4">
    <source>
        <dbReference type="ARBA" id="ARBA00022553"/>
    </source>
</evidence>
<dbReference type="PANTHER" id="PTHR45569">
    <property type="entry name" value="SENSOR PROTEIN KDPD"/>
    <property type="match status" value="1"/>
</dbReference>
<dbReference type="Proteomes" id="UP000003178">
    <property type="component" value="Unassembled WGS sequence"/>
</dbReference>
<evidence type="ECO:0000256" key="8">
    <source>
        <dbReference type="ARBA" id="ARBA00022777"/>
    </source>
</evidence>
<dbReference type="InterPro" id="IPR003852">
    <property type="entry name" value="Sig_transdc_His_kinase_KdpD_N"/>
</dbReference>
<dbReference type="InterPro" id="IPR052023">
    <property type="entry name" value="Histidine_kinase_KdpD"/>
</dbReference>
<dbReference type="FunFam" id="3.30.565.10:FF:000006">
    <property type="entry name" value="Sensor histidine kinase WalK"/>
    <property type="match status" value="1"/>
</dbReference>
<organism evidence="15 16">
    <name type="scientific">Peptacetobacter hiranonis (strain DSM 13275 / JCM 10541 / KCTC 15199 / TO-931)</name>
    <name type="common">Clostridium hiranonis</name>
    <dbReference type="NCBI Taxonomy" id="500633"/>
    <lineage>
        <taxon>Bacteria</taxon>
        <taxon>Bacillati</taxon>
        <taxon>Bacillota</taxon>
        <taxon>Clostridia</taxon>
        <taxon>Peptostreptococcales</taxon>
        <taxon>Peptostreptococcaceae</taxon>
        <taxon>Peptacetobacter</taxon>
    </lineage>
</organism>
<dbReference type="CDD" id="cd00082">
    <property type="entry name" value="HisKA"/>
    <property type="match status" value="1"/>
</dbReference>